<feature type="repeat" description="PPR" evidence="3">
    <location>
        <begin position="542"/>
        <end position="576"/>
    </location>
</feature>
<dbReference type="Pfam" id="PF13041">
    <property type="entry name" value="PPR_2"/>
    <property type="match status" value="4"/>
</dbReference>
<proteinExistence type="inferred from homology"/>
<feature type="repeat" description="PPR" evidence="3">
    <location>
        <begin position="431"/>
        <end position="465"/>
    </location>
</feature>
<sequence length="716" mass="81097">MEQAKSLAKALIKNSNNPEFAWLLFKRILSTNEDFSSLQHSLPLILPILVRAQMFSEIDTLHHQLLRSPTPPHNLLYSVVKTLAKAGHIHKAISHFQSLRTHFPASPPSIILYNLLILTSLKENCPNFVSWLYEDLIFSKVKLQTYTLNLLISGLCDSSRLENARDLFDRMRDKGCEPNEYTFGILARGYCRCGLASKGLELLDLMKRIGLVPNLVIYNTLIASFCKEGNNDEAERLVERMKEDGLAPNVVTFNTRISALSKAGKILEASRIFRDMQMDEELGLPRPNVVTHNLMLDGFCREGMLEEAQTLVQSMKRDAIFSSVESYNIWLLGLVRNGKIWEAQTMQGGVVLMISGGVSPDVATYSTLLQGHCKQRKSVEVSKVLNEMIMSGCLPNTYTCNVLLHNLWREGKIEEAERLMQKMNERGNGLDTVSCNIVIDGLCRTGKVDRAVEIVNEMWTHGSAALGNLGNLYIGLVDGNRKRCLPDLITYSTIINGLCRDGRLEEAKKKFIEMLEESCITNQIFEMLGLMDEMKERGISPNVDTYNIVLNSVCEGERTEEAATLLDEMLQRGITPNIYSFKLLIKTFCRTGEFRPAQEVFEIARGCRFDPALFMPVIEYLGKRGNKHEVNELTERMLAMGSDTEMKNKVHRDDKLFNANQYKDDHSGWRTILHRDDGSATAMKTLKRVQKGWGHGNLSFYQARKNDFLNDWDAAI</sequence>
<feature type="repeat" description="PPR" evidence="3">
    <location>
        <begin position="144"/>
        <end position="178"/>
    </location>
</feature>
<reference evidence="4" key="1">
    <citation type="submission" date="2020-06" db="EMBL/GenBank/DDBJ databases">
        <authorList>
            <person name="Li T."/>
            <person name="Hu X."/>
            <person name="Zhang T."/>
            <person name="Song X."/>
            <person name="Zhang H."/>
            <person name="Dai N."/>
            <person name="Sheng W."/>
            <person name="Hou X."/>
            <person name="Wei L."/>
        </authorList>
    </citation>
    <scope>NUCLEOTIDE SEQUENCE</scope>
    <source>
        <strain evidence="4">G02</strain>
        <tissue evidence="4">Leaf</tissue>
    </source>
</reference>
<feature type="repeat" description="PPR" evidence="3">
    <location>
        <begin position="249"/>
        <end position="279"/>
    </location>
</feature>
<dbReference type="InterPro" id="IPR011990">
    <property type="entry name" value="TPR-like_helical_dom_sf"/>
</dbReference>
<organism evidence="4">
    <name type="scientific">Sesamum radiatum</name>
    <name type="common">Black benniseed</name>
    <dbReference type="NCBI Taxonomy" id="300843"/>
    <lineage>
        <taxon>Eukaryota</taxon>
        <taxon>Viridiplantae</taxon>
        <taxon>Streptophyta</taxon>
        <taxon>Embryophyta</taxon>
        <taxon>Tracheophyta</taxon>
        <taxon>Spermatophyta</taxon>
        <taxon>Magnoliopsida</taxon>
        <taxon>eudicotyledons</taxon>
        <taxon>Gunneridae</taxon>
        <taxon>Pentapetalae</taxon>
        <taxon>asterids</taxon>
        <taxon>lamiids</taxon>
        <taxon>Lamiales</taxon>
        <taxon>Pedaliaceae</taxon>
        <taxon>Sesamum</taxon>
    </lineage>
</organism>
<feature type="repeat" description="PPR" evidence="3">
    <location>
        <begin position="361"/>
        <end position="395"/>
    </location>
</feature>
<comment type="similarity">
    <text evidence="1">Belongs to the PPR family. P subfamily.</text>
</comment>
<evidence type="ECO:0000313" key="4">
    <source>
        <dbReference type="EMBL" id="KAL0334497.1"/>
    </source>
</evidence>
<evidence type="ECO:0000256" key="1">
    <source>
        <dbReference type="ARBA" id="ARBA00007626"/>
    </source>
</evidence>
<feature type="repeat" description="PPR" evidence="3">
    <location>
        <begin position="487"/>
        <end position="521"/>
    </location>
</feature>
<dbReference type="InterPro" id="IPR002885">
    <property type="entry name" value="PPR_rpt"/>
</dbReference>
<dbReference type="Gene3D" id="1.25.40.10">
    <property type="entry name" value="Tetratricopeptide repeat domain"/>
    <property type="match status" value="6"/>
</dbReference>
<feature type="repeat" description="PPR" evidence="3">
    <location>
        <begin position="179"/>
        <end position="213"/>
    </location>
</feature>
<gene>
    <name evidence="4" type="ORF">Sradi_4661600</name>
</gene>
<feature type="repeat" description="PPR" evidence="3">
    <location>
        <begin position="214"/>
        <end position="248"/>
    </location>
</feature>
<dbReference type="NCBIfam" id="TIGR00756">
    <property type="entry name" value="PPR"/>
    <property type="match status" value="10"/>
</dbReference>
<comment type="caution">
    <text evidence="4">The sequence shown here is derived from an EMBL/GenBank/DDBJ whole genome shotgun (WGS) entry which is preliminary data.</text>
</comment>
<accession>A0AAW2MVM2</accession>
<reference evidence="4" key="2">
    <citation type="journal article" date="2024" name="Plant">
        <title>Genomic evolution and insights into agronomic trait innovations of Sesamum species.</title>
        <authorList>
            <person name="Miao H."/>
            <person name="Wang L."/>
            <person name="Qu L."/>
            <person name="Liu H."/>
            <person name="Sun Y."/>
            <person name="Le M."/>
            <person name="Wang Q."/>
            <person name="Wei S."/>
            <person name="Zheng Y."/>
            <person name="Lin W."/>
            <person name="Duan Y."/>
            <person name="Cao H."/>
            <person name="Xiong S."/>
            <person name="Wang X."/>
            <person name="Wei L."/>
            <person name="Li C."/>
            <person name="Ma Q."/>
            <person name="Ju M."/>
            <person name="Zhao R."/>
            <person name="Li G."/>
            <person name="Mu C."/>
            <person name="Tian Q."/>
            <person name="Mei H."/>
            <person name="Zhang T."/>
            <person name="Gao T."/>
            <person name="Zhang H."/>
        </authorList>
    </citation>
    <scope>NUCLEOTIDE SEQUENCE</scope>
    <source>
        <strain evidence="4">G02</strain>
    </source>
</reference>
<dbReference type="AlphaFoldDB" id="A0AAW2MVM2"/>
<dbReference type="PANTHER" id="PTHR47447">
    <property type="entry name" value="OS03G0856100 PROTEIN"/>
    <property type="match status" value="1"/>
</dbReference>
<feature type="repeat" description="PPR" evidence="3">
    <location>
        <begin position="288"/>
        <end position="322"/>
    </location>
</feature>
<feature type="repeat" description="PPR" evidence="3">
    <location>
        <begin position="577"/>
        <end position="611"/>
    </location>
</feature>
<protein>
    <submittedName>
        <fullName evidence="4">Pentatricopeptide repeat-containing protein</fullName>
    </submittedName>
</protein>
<dbReference type="PANTHER" id="PTHR47447:SF28">
    <property type="entry name" value="PENTACOTRIPEPTIDE-REPEAT REGION OF PRORP DOMAIN-CONTAINING PROTEIN"/>
    <property type="match status" value="1"/>
</dbReference>
<evidence type="ECO:0000256" key="2">
    <source>
        <dbReference type="ARBA" id="ARBA00022737"/>
    </source>
</evidence>
<feature type="repeat" description="PPR" evidence="3">
    <location>
        <begin position="396"/>
        <end position="430"/>
    </location>
</feature>
<name>A0AAW2MVM2_SESRA</name>
<dbReference type="EMBL" id="JACGWJ010000021">
    <property type="protein sequence ID" value="KAL0334497.1"/>
    <property type="molecule type" value="Genomic_DNA"/>
</dbReference>
<dbReference type="Pfam" id="PF12854">
    <property type="entry name" value="PPR_1"/>
    <property type="match status" value="3"/>
</dbReference>
<keyword evidence="2" id="KW-0677">Repeat</keyword>
<dbReference type="PROSITE" id="PS51375">
    <property type="entry name" value="PPR"/>
    <property type="match status" value="11"/>
</dbReference>
<evidence type="ECO:0000256" key="3">
    <source>
        <dbReference type="PROSITE-ProRule" id="PRU00708"/>
    </source>
</evidence>